<dbReference type="InterPro" id="IPR002446">
    <property type="entry name" value="Lipocalin_bac"/>
</dbReference>
<sequence>MTNQTSHRPVALLAAAAAVATAGAAYLYLRRKSYAPLPTMAHVDLARYLGRWYEVARLPVPFEKNCEHVTADYSRRANGKVQVLNTCHKGDVYGPVKTATATARAIDATNAKLKVQFFWPFEGDYWILDLDQADYQYALVGEPSRKSLWLLSRQPQLASDIQQRLIEKARDLGFPVEKLLFTPQP</sequence>
<organism evidence="4 5">
    <name type="scientific">Hymenobacter setariae</name>
    <dbReference type="NCBI Taxonomy" id="2594794"/>
    <lineage>
        <taxon>Bacteria</taxon>
        <taxon>Pseudomonadati</taxon>
        <taxon>Bacteroidota</taxon>
        <taxon>Cytophagia</taxon>
        <taxon>Cytophagales</taxon>
        <taxon>Hymenobacteraceae</taxon>
        <taxon>Hymenobacter</taxon>
    </lineage>
</organism>
<dbReference type="RefSeq" id="WP_144842853.1">
    <property type="nucleotide sequence ID" value="NZ_VMRJ01000001.1"/>
</dbReference>
<dbReference type="Proteomes" id="UP000317624">
    <property type="component" value="Unassembled WGS sequence"/>
</dbReference>
<dbReference type="PROSITE" id="PS00213">
    <property type="entry name" value="LIPOCALIN"/>
    <property type="match status" value="1"/>
</dbReference>
<proteinExistence type="inferred from homology"/>
<dbReference type="PRINTS" id="PR01171">
    <property type="entry name" value="BCTLIPOCALIN"/>
</dbReference>
<dbReference type="InterPro" id="IPR047202">
    <property type="entry name" value="Lipocalin_Blc-like_dom"/>
</dbReference>
<evidence type="ECO:0000259" key="3">
    <source>
        <dbReference type="Pfam" id="PF08212"/>
    </source>
</evidence>
<dbReference type="SUPFAM" id="SSF50814">
    <property type="entry name" value="Lipocalins"/>
    <property type="match status" value="1"/>
</dbReference>
<accession>A0A558C1D6</accession>
<dbReference type="InterPro" id="IPR022272">
    <property type="entry name" value="Lipocalin_CS"/>
</dbReference>
<evidence type="ECO:0000256" key="2">
    <source>
        <dbReference type="PIRNR" id="PIRNR036893"/>
    </source>
</evidence>
<evidence type="ECO:0000256" key="1">
    <source>
        <dbReference type="ARBA" id="ARBA00006889"/>
    </source>
</evidence>
<comment type="similarity">
    <text evidence="1 2">Belongs to the calycin superfamily. Lipocalin family.</text>
</comment>
<dbReference type="Pfam" id="PF08212">
    <property type="entry name" value="Lipocalin_2"/>
    <property type="match status" value="1"/>
</dbReference>
<dbReference type="EMBL" id="VMRJ01000001">
    <property type="protein sequence ID" value="TVT42589.1"/>
    <property type="molecule type" value="Genomic_DNA"/>
</dbReference>
<dbReference type="PANTHER" id="PTHR10612">
    <property type="entry name" value="APOLIPOPROTEIN D"/>
    <property type="match status" value="1"/>
</dbReference>
<dbReference type="InterPro" id="IPR022271">
    <property type="entry name" value="Lipocalin_ApoD"/>
</dbReference>
<dbReference type="GO" id="GO:0006950">
    <property type="term" value="P:response to stress"/>
    <property type="evidence" value="ECO:0007669"/>
    <property type="project" value="UniProtKB-ARBA"/>
</dbReference>
<dbReference type="AlphaFoldDB" id="A0A558C1D6"/>
<dbReference type="InterPro" id="IPR000566">
    <property type="entry name" value="Lipocln_cytosolic_FA-bd_dom"/>
</dbReference>
<comment type="caution">
    <text evidence="4">The sequence shown here is derived from an EMBL/GenBank/DDBJ whole genome shotgun (WGS) entry which is preliminary data.</text>
</comment>
<dbReference type="PANTHER" id="PTHR10612:SF34">
    <property type="entry name" value="APOLIPOPROTEIN D"/>
    <property type="match status" value="1"/>
</dbReference>
<feature type="domain" description="Lipocalin/cytosolic fatty-acid binding" evidence="3">
    <location>
        <begin position="43"/>
        <end position="184"/>
    </location>
</feature>
<protein>
    <submittedName>
        <fullName evidence="4">Lipocalin family protein</fullName>
    </submittedName>
</protein>
<dbReference type="CDD" id="cd19438">
    <property type="entry name" value="lipocalin_Blc-like"/>
    <property type="match status" value="1"/>
</dbReference>
<gene>
    <name evidence="4" type="ORF">FNT36_00365</name>
</gene>
<dbReference type="OrthoDB" id="594739at2"/>
<name>A0A558C1D6_9BACT</name>
<evidence type="ECO:0000313" key="5">
    <source>
        <dbReference type="Proteomes" id="UP000317624"/>
    </source>
</evidence>
<dbReference type="InterPro" id="IPR012674">
    <property type="entry name" value="Calycin"/>
</dbReference>
<reference evidence="4 5" key="1">
    <citation type="submission" date="2019-07" db="EMBL/GenBank/DDBJ databases">
        <title>Hymenobacter sp. straun FUR1 Genome sequencing and assembly.</title>
        <authorList>
            <person name="Chhetri G."/>
        </authorList>
    </citation>
    <scope>NUCLEOTIDE SEQUENCE [LARGE SCALE GENOMIC DNA]</scope>
    <source>
        <strain evidence="4 5">Fur1</strain>
    </source>
</reference>
<dbReference type="Gene3D" id="2.40.128.20">
    <property type="match status" value="1"/>
</dbReference>
<keyword evidence="5" id="KW-1185">Reference proteome</keyword>
<dbReference type="PIRSF" id="PIRSF036893">
    <property type="entry name" value="Lipocalin_ApoD"/>
    <property type="match status" value="1"/>
</dbReference>
<evidence type="ECO:0000313" key="4">
    <source>
        <dbReference type="EMBL" id="TVT42589.1"/>
    </source>
</evidence>